<dbReference type="GO" id="GO:0005829">
    <property type="term" value="C:cytosol"/>
    <property type="evidence" value="ECO:0007669"/>
    <property type="project" value="TreeGrafter"/>
</dbReference>
<dbReference type="PANTHER" id="PTHR13255">
    <property type="entry name" value="ATAXIN-10"/>
    <property type="match status" value="1"/>
</dbReference>
<organism evidence="4 5">
    <name type="scientific">Aromia moschata</name>
    <dbReference type="NCBI Taxonomy" id="1265417"/>
    <lineage>
        <taxon>Eukaryota</taxon>
        <taxon>Metazoa</taxon>
        <taxon>Ecdysozoa</taxon>
        <taxon>Arthropoda</taxon>
        <taxon>Hexapoda</taxon>
        <taxon>Insecta</taxon>
        <taxon>Pterygota</taxon>
        <taxon>Neoptera</taxon>
        <taxon>Endopterygota</taxon>
        <taxon>Coleoptera</taxon>
        <taxon>Polyphaga</taxon>
        <taxon>Cucujiformia</taxon>
        <taxon>Chrysomeloidea</taxon>
        <taxon>Cerambycidae</taxon>
        <taxon>Cerambycinae</taxon>
        <taxon>Callichromatini</taxon>
        <taxon>Aromia</taxon>
    </lineage>
</organism>
<keyword evidence="1" id="KW-0132">Cell division</keyword>
<reference evidence="4" key="1">
    <citation type="journal article" date="2023" name="Insect Mol. Biol.">
        <title>Genome sequencing provides insights into the evolution of gene families encoding plant cell wall-degrading enzymes in longhorned beetles.</title>
        <authorList>
            <person name="Shin N.R."/>
            <person name="Okamura Y."/>
            <person name="Kirsch R."/>
            <person name="Pauchet Y."/>
        </authorList>
    </citation>
    <scope>NUCLEOTIDE SEQUENCE</scope>
    <source>
        <strain evidence="4">AMC_N1</strain>
    </source>
</reference>
<dbReference type="Proteomes" id="UP001162162">
    <property type="component" value="Unassembled WGS sequence"/>
</dbReference>
<feature type="domain" description="Ataxin-10" evidence="3">
    <location>
        <begin position="6"/>
        <end position="57"/>
    </location>
</feature>
<accession>A0AAV8XE16</accession>
<dbReference type="GO" id="GO:0051301">
    <property type="term" value="P:cell division"/>
    <property type="evidence" value="ECO:0007669"/>
    <property type="project" value="UniProtKB-KW"/>
</dbReference>
<evidence type="ECO:0000256" key="2">
    <source>
        <dbReference type="ARBA" id="ARBA00023306"/>
    </source>
</evidence>
<dbReference type="PANTHER" id="PTHR13255:SF0">
    <property type="entry name" value="ATAXIN-10"/>
    <property type="match status" value="1"/>
</dbReference>
<keyword evidence="2" id="KW-0131">Cell cycle</keyword>
<dbReference type="EMBL" id="JAPWTK010000704">
    <property type="protein sequence ID" value="KAJ8936867.1"/>
    <property type="molecule type" value="Genomic_DNA"/>
</dbReference>
<keyword evidence="5" id="KW-1185">Reference proteome</keyword>
<gene>
    <name evidence="4" type="ORF">NQ318_009530</name>
</gene>
<dbReference type="Pfam" id="PF09759">
    <property type="entry name" value="Atx10homo_assoc"/>
    <property type="match status" value="1"/>
</dbReference>
<dbReference type="AlphaFoldDB" id="A0AAV8XE16"/>
<proteinExistence type="predicted"/>
<dbReference type="InterPro" id="IPR019156">
    <property type="entry name" value="Ataxin-10_domain"/>
</dbReference>
<protein>
    <recommendedName>
        <fullName evidence="3">Ataxin-10 domain-containing protein</fullName>
    </recommendedName>
</protein>
<comment type="caution">
    <text evidence="4">The sequence shown here is derived from an EMBL/GenBank/DDBJ whole genome shotgun (WGS) entry which is preliminary data.</text>
</comment>
<evidence type="ECO:0000313" key="5">
    <source>
        <dbReference type="Proteomes" id="UP001162162"/>
    </source>
</evidence>
<evidence type="ECO:0000313" key="4">
    <source>
        <dbReference type="EMBL" id="KAJ8936867.1"/>
    </source>
</evidence>
<sequence length="79" mass="8812">MNKTINSVIIQWAILAIRNICEDNPENQKLIAGMHQEGVAISEVLDEMGITLHSDIDNNSLKIVPLDSLRNNSNRNNSN</sequence>
<name>A0AAV8XE16_9CUCU</name>
<evidence type="ECO:0000256" key="1">
    <source>
        <dbReference type="ARBA" id="ARBA00022618"/>
    </source>
</evidence>
<evidence type="ECO:0000259" key="3">
    <source>
        <dbReference type="Pfam" id="PF09759"/>
    </source>
</evidence>
<dbReference type="InterPro" id="IPR051374">
    <property type="entry name" value="Ataxin-10/CTR86_families"/>
</dbReference>
<dbReference type="GO" id="GO:0031175">
    <property type="term" value="P:neuron projection development"/>
    <property type="evidence" value="ECO:0007669"/>
    <property type="project" value="TreeGrafter"/>
</dbReference>